<comment type="subcellular location">
    <subcellularLocation>
        <location evidence="1">Membrane</location>
        <topology evidence="1">Multi-pass membrane protein</topology>
    </subcellularLocation>
</comment>
<dbReference type="PANTHER" id="PTHR23511:SF3">
    <property type="entry name" value="MAJOR FACILITATOR SUPERFAMILY (MFS) PROFILE DOMAIN-CONTAINING PROTEIN"/>
    <property type="match status" value="1"/>
</dbReference>
<feature type="transmembrane region" description="Helical" evidence="7">
    <location>
        <begin position="359"/>
        <end position="382"/>
    </location>
</feature>
<evidence type="ECO:0000256" key="5">
    <source>
        <dbReference type="ARBA" id="ARBA00023136"/>
    </source>
</evidence>
<feature type="transmembrane region" description="Helical" evidence="7">
    <location>
        <begin position="152"/>
        <end position="172"/>
    </location>
</feature>
<dbReference type="InterPro" id="IPR005829">
    <property type="entry name" value="Sugar_transporter_CS"/>
</dbReference>
<sequence length="557" mass="61252">MEDGKTEDGRFKDGISRDLSPAVGPGGVDLSGLDGLTLEEKKCVLVQREINRQGMGRYQWYVWALCGFGYFIDLMWAQAFGLVLSPLQQELGFGNGETGNISIAFSAGLTAGAFFWGFMSDVIGRRWAFNLTCLIASIFGLCLGASNDYNTFLVLTAFIGVGVGGNIPIDTTITLEFIPSNRRFLLACLSMFQPIGVVICSAIALGFIPPYSCSPNFSELDRDPLPSCNNVSAGTNCCTRASNQGWRYLLFTLGGITLGIFILRFFVFRFKESPKFLIYKGRDVQAMQTVEHIAKVNKQECHLSLEAFKALEGDSASLVSDESTSPAFKEKVKGAWRQSGLLDFSRYKMLFDGWPMTRLTVLVWLTYIMDFWGFTVAGSYLPRILALKNGALNVSLEDTYTAYVYTYFPGIFGVLLGAAMYRVPAIGRKWTMVFSSALMGTSIFLFAIVDTRATNEGMFTMEYFFQSMFNAVLYGWTPEAFPTPVRGLACGTASTWGRLFGIISPIIAQNLYARTDGTSGEGDINSVLYLAGGVTLGCVISVALLPNRLMEAKDERS</sequence>
<evidence type="ECO:0000313" key="9">
    <source>
        <dbReference type="EMBL" id="KFA60618.1"/>
    </source>
</evidence>
<gene>
    <name evidence="9" type="ORF">S40285_07933</name>
</gene>
<evidence type="ECO:0000256" key="7">
    <source>
        <dbReference type="SAM" id="Phobius"/>
    </source>
</evidence>
<dbReference type="OMA" id="WTMVVSS"/>
<evidence type="ECO:0000256" key="2">
    <source>
        <dbReference type="ARBA" id="ARBA00022448"/>
    </source>
</evidence>
<dbReference type="GO" id="GO:0016020">
    <property type="term" value="C:membrane"/>
    <property type="evidence" value="ECO:0007669"/>
    <property type="project" value="UniProtKB-SubCell"/>
</dbReference>
<evidence type="ECO:0000256" key="6">
    <source>
        <dbReference type="SAM" id="MobiDB-lite"/>
    </source>
</evidence>
<accession>A0A084Q9I3</accession>
<dbReference type="InParanoid" id="A0A084Q9I3"/>
<feature type="domain" description="Major facilitator superfamily (MFS) profile" evidence="8">
    <location>
        <begin position="62"/>
        <end position="549"/>
    </location>
</feature>
<feature type="transmembrane region" description="Helical" evidence="7">
    <location>
        <begin position="127"/>
        <end position="146"/>
    </location>
</feature>
<dbReference type="Pfam" id="PF07690">
    <property type="entry name" value="MFS_1"/>
    <property type="match status" value="1"/>
</dbReference>
<evidence type="ECO:0000256" key="3">
    <source>
        <dbReference type="ARBA" id="ARBA00022692"/>
    </source>
</evidence>
<dbReference type="CDD" id="cd17316">
    <property type="entry name" value="MFS_SV2_like"/>
    <property type="match status" value="1"/>
</dbReference>
<reference evidence="9 10" key="1">
    <citation type="journal article" date="2014" name="BMC Genomics">
        <title>Comparative genome sequencing reveals chemotype-specific gene clusters in the toxigenic black mold Stachybotrys.</title>
        <authorList>
            <person name="Semeiks J."/>
            <person name="Borek D."/>
            <person name="Otwinowski Z."/>
            <person name="Grishin N.V."/>
        </authorList>
    </citation>
    <scope>NUCLEOTIDE SEQUENCE [LARGE SCALE GENOMIC DNA]</scope>
    <source>
        <strain evidence="9 10">IBT 40285</strain>
    </source>
</reference>
<keyword evidence="10" id="KW-1185">Reference proteome</keyword>
<dbReference type="InterPro" id="IPR036259">
    <property type="entry name" value="MFS_trans_sf"/>
</dbReference>
<dbReference type="PANTHER" id="PTHR23511">
    <property type="entry name" value="SYNAPTIC VESICLE GLYCOPROTEIN 2"/>
    <property type="match status" value="1"/>
</dbReference>
<evidence type="ECO:0000313" key="10">
    <source>
        <dbReference type="Proteomes" id="UP000028524"/>
    </source>
</evidence>
<dbReference type="EMBL" id="KL660905">
    <property type="protein sequence ID" value="KFA60618.1"/>
    <property type="molecule type" value="Genomic_DNA"/>
</dbReference>
<feature type="transmembrane region" description="Helical" evidence="7">
    <location>
        <begin position="184"/>
        <end position="208"/>
    </location>
</feature>
<evidence type="ECO:0000256" key="1">
    <source>
        <dbReference type="ARBA" id="ARBA00004141"/>
    </source>
</evidence>
<dbReference type="HOGENOM" id="CLU_001265_52_1_1"/>
<feature type="transmembrane region" description="Helical" evidence="7">
    <location>
        <begin position="527"/>
        <end position="546"/>
    </location>
</feature>
<feature type="compositionally biased region" description="Basic and acidic residues" evidence="6">
    <location>
        <begin position="1"/>
        <end position="16"/>
    </location>
</feature>
<keyword evidence="2" id="KW-0813">Transport</keyword>
<dbReference type="PROSITE" id="PS50850">
    <property type="entry name" value="MFS"/>
    <property type="match status" value="1"/>
</dbReference>
<feature type="transmembrane region" description="Helical" evidence="7">
    <location>
        <begin position="248"/>
        <end position="267"/>
    </location>
</feature>
<proteinExistence type="predicted"/>
<name>A0A084Q9I3_STAC4</name>
<feature type="transmembrane region" description="Helical" evidence="7">
    <location>
        <begin position="60"/>
        <end position="81"/>
    </location>
</feature>
<evidence type="ECO:0000256" key="4">
    <source>
        <dbReference type="ARBA" id="ARBA00022989"/>
    </source>
</evidence>
<keyword evidence="5 7" id="KW-0472">Membrane</keyword>
<dbReference type="Proteomes" id="UP000028524">
    <property type="component" value="Unassembled WGS sequence"/>
</dbReference>
<dbReference type="Gene3D" id="1.20.1250.20">
    <property type="entry name" value="MFS general substrate transporter like domains"/>
    <property type="match status" value="1"/>
</dbReference>
<keyword evidence="4 7" id="KW-1133">Transmembrane helix</keyword>
<dbReference type="PROSITE" id="PS00217">
    <property type="entry name" value="SUGAR_TRANSPORT_2"/>
    <property type="match status" value="1"/>
</dbReference>
<protein>
    <recommendedName>
        <fullName evidence="8">Major facilitator superfamily (MFS) profile domain-containing protein</fullName>
    </recommendedName>
</protein>
<dbReference type="InterPro" id="IPR011701">
    <property type="entry name" value="MFS"/>
</dbReference>
<feature type="region of interest" description="Disordered" evidence="6">
    <location>
        <begin position="1"/>
        <end position="23"/>
    </location>
</feature>
<dbReference type="OrthoDB" id="4139357at2759"/>
<dbReference type="SUPFAM" id="SSF103473">
    <property type="entry name" value="MFS general substrate transporter"/>
    <property type="match status" value="1"/>
</dbReference>
<evidence type="ECO:0000259" key="8">
    <source>
        <dbReference type="PROSITE" id="PS50850"/>
    </source>
</evidence>
<feature type="transmembrane region" description="Helical" evidence="7">
    <location>
        <begin position="402"/>
        <end position="423"/>
    </location>
</feature>
<dbReference type="GO" id="GO:0022857">
    <property type="term" value="F:transmembrane transporter activity"/>
    <property type="evidence" value="ECO:0007669"/>
    <property type="project" value="InterPro"/>
</dbReference>
<dbReference type="AlphaFoldDB" id="A0A084Q9I3"/>
<feature type="transmembrane region" description="Helical" evidence="7">
    <location>
        <begin position="430"/>
        <end position="449"/>
    </location>
</feature>
<dbReference type="InterPro" id="IPR020846">
    <property type="entry name" value="MFS_dom"/>
</dbReference>
<organism evidence="9 10">
    <name type="scientific">Stachybotrys chlorohalonatus (strain IBT 40285)</name>
    <dbReference type="NCBI Taxonomy" id="1283841"/>
    <lineage>
        <taxon>Eukaryota</taxon>
        <taxon>Fungi</taxon>
        <taxon>Dikarya</taxon>
        <taxon>Ascomycota</taxon>
        <taxon>Pezizomycotina</taxon>
        <taxon>Sordariomycetes</taxon>
        <taxon>Hypocreomycetidae</taxon>
        <taxon>Hypocreales</taxon>
        <taxon>Stachybotryaceae</taxon>
        <taxon>Stachybotrys</taxon>
    </lineage>
</organism>
<keyword evidence="3 7" id="KW-0812">Transmembrane</keyword>
<feature type="transmembrane region" description="Helical" evidence="7">
    <location>
        <begin position="101"/>
        <end position="120"/>
    </location>
</feature>